<evidence type="ECO:0000313" key="2">
    <source>
        <dbReference type="Proteomes" id="UP000830055"/>
    </source>
</evidence>
<proteinExistence type="predicted"/>
<evidence type="ECO:0000313" key="1">
    <source>
        <dbReference type="EMBL" id="BDD88101.1"/>
    </source>
</evidence>
<name>A0ABN6M8K8_9BACT</name>
<organism evidence="1 2">
    <name type="scientific">Desulfofustis limnaeus</name>
    <dbReference type="NCBI Taxonomy" id="2740163"/>
    <lineage>
        <taxon>Bacteria</taxon>
        <taxon>Pseudomonadati</taxon>
        <taxon>Thermodesulfobacteriota</taxon>
        <taxon>Desulfobulbia</taxon>
        <taxon>Desulfobulbales</taxon>
        <taxon>Desulfocapsaceae</taxon>
        <taxon>Desulfofustis</taxon>
    </lineage>
</organism>
<keyword evidence="2" id="KW-1185">Reference proteome</keyword>
<accession>A0ABN6M8K8</accession>
<reference evidence="1 2" key="1">
    <citation type="submission" date="2022-01" db="EMBL/GenBank/DDBJ databases">
        <title>Desulfofustis limnae sp. nov., a novel mesophilic sulfate-reducing bacterium isolated from marsh soil.</title>
        <authorList>
            <person name="Watanabe M."/>
            <person name="Takahashi A."/>
            <person name="Kojima H."/>
            <person name="Fukui M."/>
        </authorList>
    </citation>
    <scope>NUCLEOTIDE SEQUENCE [LARGE SCALE GENOMIC DNA]</scope>
    <source>
        <strain evidence="1 2">PPLL</strain>
    </source>
</reference>
<dbReference type="Proteomes" id="UP000830055">
    <property type="component" value="Chromosome"/>
</dbReference>
<sequence length="77" mass="8225">MCRRPGKLTVVKEKKLKVPIGWGARGGAGRLVPTTMRGTSKQFPAGNGSAKIRFGDGLDLLLSPAHNSSYAVTIRFV</sequence>
<protein>
    <submittedName>
        <fullName evidence="1">Uncharacterized protein</fullName>
    </submittedName>
</protein>
<gene>
    <name evidence="1" type="ORF">DPPLL_24660</name>
</gene>
<dbReference type="EMBL" id="AP025516">
    <property type="protein sequence ID" value="BDD88101.1"/>
    <property type="molecule type" value="Genomic_DNA"/>
</dbReference>